<feature type="transmembrane region" description="Helical" evidence="11">
    <location>
        <begin position="41"/>
        <end position="62"/>
    </location>
</feature>
<feature type="transmembrane region" description="Helical" evidence="11">
    <location>
        <begin position="185"/>
        <end position="204"/>
    </location>
</feature>
<dbReference type="KEGG" id="mgal:NCTC10186_00222"/>
<gene>
    <name evidence="13" type="ORF">NCTC10186_00222</name>
</gene>
<feature type="transmembrane region" description="Helical" evidence="11">
    <location>
        <begin position="68"/>
        <end position="90"/>
    </location>
</feature>
<keyword evidence="2" id="KW-0813">Transport</keyword>
<evidence type="ECO:0000256" key="10">
    <source>
        <dbReference type="ARBA" id="ARBA00023303"/>
    </source>
</evidence>
<feature type="transmembrane region" description="Helical" evidence="11">
    <location>
        <begin position="158"/>
        <end position="178"/>
    </location>
</feature>
<dbReference type="InterPro" id="IPR028325">
    <property type="entry name" value="VG_K_chnl"/>
</dbReference>
<name>A0A449AZ37_9BACT</name>
<dbReference type="PANTHER" id="PTHR11537">
    <property type="entry name" value="VOLTAGE-GATED POTASSIUM CHANNEL"/>
    <property type="match status" value="1"/>
</dbReference>
<evidence type="ECO:0000256" key="11">
    <source>
        <dbReference type="SAM" id="Phobius"/>
    </source>
</evidence>
<reference evidence="13 14" key="1">
    <citation type="submission" date="2019-01" db="EMBL/GenBank/DDBJ databases">
        <authorList>
            <consortium name="Pathogen Informatics"/>
        </authorList>
    </citation>
    <scope>NUCLEOTIDE SEQUENCE [LARGE SCALE GENOMIC DNA]</scope>
    <source>
        <strain evidence="13 14">NCTC10186</strain>
    </source>
</reference>
<proteinExistence type="predicted"/>
<keyword evidence="8" id="KW-0406">Ion transport</keyword>
<keyword evidence="9 11" id="KW-0472">Membrane</keyword>
<keyword evidence="3" id="KW-0633">Potassium transport</keyword>
<evidence type="ECO:0000256" key="3">
    <source>
        <dbReference type="ARBA" id="ARBA00022538"/>
    </source>
</evidence>
<dbReference type="GO" id="GO:0001508">
    <property type="term" value="P:action potential"/>
    <property type="evidence" value="ECO:0007669"/>
    <property type="project" value="TreeGrafter"/>
</dbReference>
<dbReference type="PANTHER" id="PTHR11537:SF254">
    <property type="entry name" value="POTASSIUM VOLTAGE-GATED CHANNEL PROTEIN SHAB"/>
    <property type="match status" value="1"/>
</dbReference>
<comment type="subcellular location">
    <subcellularLocation>
        <location evidence="1">Membrane</location>
        <topology evidence="1">Multi-pass membrane protein</topology>
    </subcellularLocation>
</comment>
<evidence type="ECO:0000256" key="9">
    <source>
        <dbReference type="ARBA" id="ARBA00023136"/>
    </source>
</evidence>
<feature type="transmembrane region" description="Helical" evidence="11">
    <location>
        <begin position="290"/>
        <end position="316"/>
    </location>
</feature>
<evidence type="ECO:0000256" key="1">
    <source>
        <dbReference type="ARBA" id="ARBA00004141"/>
    </source>
</evidence>
<keyword evidence="10" id="KW-0407">Ion channel</keyword>
<evidence type="ECO:0000256" key="5">
    <source>
        <dbReference type="ARBA" id="ARBA00022826"/>
    </source>
</evidence>
<organism evidence="13 14">
    <name type="scientific">Mycoplasmopsis gallopavonis</name>
    <dbReference type="NCBI Taxonomy" id="76629"/>
    <lineage>
        <taxon>Bacteria</taxon>
        <taxon>Bacillati</taxon>
        <taxon>Mycoplasmatota</taxon>
        <taxon>Mycoplasmoidales</taxon>
        <taxon>Metamycoplasmataceae</taxon>
        <taxon>Mycoplasmopsis</taxon>
    </lineage>
</organism>
<dbReference type="InterPro" id="IPR005821">
    <property type="entry name" value="Ion_trans_dom"/>
</dbReference>
<dbReference type="EMBL" id="LR215031">
    <property type="protein sequence ID" value="VEU72752.1"/>
    <property type="molecule type" value="Genomic_DNA"/>
</dbReference>
<sequence>MFKNIKFNLSNNKFMEYLTAIVWTSKKYDDKLKSNLKEIAFLRLVYAIVIGISCIISFLSLFDITITALKIIISIIQIITFFVFLIDYILHMLTYQYARDKRHLKVPFLHLRYFFSFNSIVIICCILASIHVVEHLGSIDQNVAHIFRELKIFNMMRIIRLFMVLTLFGPFEAIASVFGKQKKVLTSVFLLIVILIILFALVIWNNESNYLIETQNEYILKLYNTENQRQLTNILQVPKDFIEQVKTTSEYQALSSGYIIDFWSSIYFTTITLTTIGYGDYSPHAPVSRIIVSFIALMAIAIIAIPSGVIAGAFLTEMQERANSKKQDLPKETKTRKLINLVEKATEKNDKKEKINKEIQND</sequence>
<dbReference type="Proteomes" id="UP000289862">
    <property type="component" value="Chromosome"/>
</dbReference>
<dbReference type="GO" id="GO:0008076">
    <property type="term" value="C:voltage-gated potassium channel complex"/>
    <property type="evidence" value="ECO:0007669"/>
    <property type="project" value="InterPro"/>
</dbReference>
<dbReference type="GO" id="GO:0005249">
    <property type="term" value="F:voltage-gated potassium channel activity"/>
    <property type="evidence" value="ECO:0007669"/>
    <property type="project" value="InterPro"/>
</dbReference>
<evidence type="ECO:0000256" key="4">
    <source>
        <dbReference type="ARBA" id="ARBA00022692"/>
    </source>
</evidence>
<feature type="domain" description="Ion transport" evidence="12">
    <location>
        <begin position="45"/>
        <end position="316"/>
    </location>
</feature>
<evidence type="ECO:0000256" key="7">
    <source>
        <dbReference type="ARBA" id="ARBA00022989"/>
    </source>
</evidence>
<keyword evidence="5" id="KW-0631">Potassium channel</keyword>
<dbReference type="AlphaFoldDB" id="A0A449AZ37"/>
<evidence type="ECO:0000256" key="8">
    <source>
        <dbReference type="ARBA" id="ARBA00023065"/>
    </source>
</evidence>
<evidence type="ECO:0000313" key="14">
    <source>
        <dbReference type="Proteomes" id="UP000289862"/>
    </source>
</evidence>
<keyword evidence="4 11" id="KW-0812">Transmembrane</keyword>
<dbReference type="RefSeq" id="WP_165260978.1">
    <property type="nucleotide sequence ID" value="NZ_LR215031.1"/>
</dbReference>
<evidence type="ECO:0000256" key="2">
    <source>
        <dbReference type="ARBA" id="ARBA00022448"/>
    </source>
</evidence>
<dbReference type="Gene3D" id="1.10.287.70">
    <property type="match status" value="1"/>
</dbReference>
<accession>A0A449AZ37</accession>
<dbReference type="SUPFAM" id="SSF81324">
    <property type="entry name" value="Voltage-gated potassium channels"/>
    <property type="match status" value="1"/>
</dbReference>
<dbReference type="Pfam" id="PF00520">
    <property type="entry name" value="Ion_trans"/>
    <property type="match status" value="1"/>
</dbReference>
<evidence type="ECO:0000313" key="13">
    <source>
        <dbReference type="EMBL" id="VEU72752.1"/>
    </source>
</evidence>
<evidence type="ECO:0000259" key="12">
    <source>
        <dbReference type="Pfam" id="PF00520"/>
    </source>
</evidence>
<keyword evidence="6" id="KW-0630">Potassium</keyword>
<protein>
    <submittedName>
        <fullName evidence="13">Ion channel</fullName>
    </submittedName>
</protein>
<evidence type="ECO:0000256" key="6">
    <source>
        <dbReference type="ARBA" id="ARBA00022958"/>
    </source>
</evidence>
<feature type="transmembrane region" description="Helical" evidence="11">
    <location>
        <begin position="111"/>
        <end position="133"/>
    </location>
</feature>
<keyword evidence="14" id="KW-1185">Reference proteome</keyword>
<keyword evidence="7 11" id="KW-1133">Transmembrane helix</keyword>